<dbReference type="GO" id="GO:0016477">
    <property type="term" value="P:cell migration"/>
    <property type="evidence" value="ECO:0007669"/>
    <property type="project" value="TreeGrafter"/>
</dbReference>
<feature type="disulfide bond" evidence="16">
    <location>
        <begin position="255"/>
        <end position="296"/>
    </location>
</feature>
<dbReference type="Pfam" id="PF23105">
    <property type="entry name" value="EGF_integrin"/>
    <property type="match status" value="1"/>
</dbReference>
<keyword evidence="7 19" id="KW-0732">Signal</keyword>
<comment type="similarity">
    <text evidence="2 17">Belongs to the integrin beta chain family.</text>
</comment>
<dbReference type="SUPFAM" id="SSF69687">
    <property type="entry name" value="Integrin beta tail domain"/>
    <property type="match status" value="1"/>
</dbReference>
<keyword evidence="10 18" id="KW-1133">Transmembrane helix</keyword>
<keyword evidence="8" id="KW-0677">Repeat</keyword>
<dbReference type="AlphaFoldDB" id="A0A0V1LAI2"/>
<feature type="disulfide bond" evidence="16">
    <location>
        <begin position="613"/>
        <end position="622"/>
    </location>
</feature>
<dbReference type="GO" id="GO:0007229">
    <property type="term" value="P:integrin-mediated signaling pathway"/>
    <property type="evidence" value="ECO:0007669"/>
    <property type="project" value="UniProtKB-KW"/>
</dbReference>
<feature type="disulfide bond" evidence="16">
    <location>
        <begin position="563"/>
        <end position="568"/>
    </location>
</feature>
<dbReference type="Pfam" id="PF07965">
    <property type="entry name" value="Integrin_B_tail"/>
    <property type="match status" value="1"/>
</dbReference>
<keyword evidence="3" id="KW-1003">Cell membrane</keyword>
<feature type="domain" description="Integrin beta subunit tail" evidence="22">
    <location>
        <begin position="676"/>
        <end position="760"/>
    </location>
</feature>
<organism evidence="23 24">
    <name type="scientific">Trichinella nativa</name>
    <dbReference type="NCBI Taxonomy" id="6335"/>
    <lineage>
        <taxon>Eukaryota</taxon>
        <taxon>Metazoa</taxon>
        <taxon>Ecdysozoa</taxon>
        <taxon>Nematoda</taxon>
        <taxon>Enoplea</taxon>
        <taxon>Dorylaimia</taxon>
        <taxon>Trichinellida</taxon>
        <taxon>Trichinellidae</taxon>
        <taxon>Trichinella</taxon>
    </lineage>
</organism>
<dbReference type="InterPro" id="IPR002369">
    <property type="entry name" value="Integrin_bsu_VWA"/>
</dbReference>
<feature type="disulfide bond" evidence="16">
    <location>
        <begin position="647"/>
        <end position="698"/>
    </location>
</feature>
<dbReference type="SUPFAM" id="SSF53300">
    <property type="entry name" value="vWA-like"/>
    <property type="match status" value="1"/>
</dbReference>
<protein>
    <recommendedName>
        <fullName evidence="17">Integrin beta</fullName>
    </recommendedName>
</protein>
<dbReference type="Pfam" id="PF00362">
    <property type="entry name" value="Integrin_beta"/>
    <property type="match status" value="1"/>
</dbReference>
<evidence type="ECO:0000256" key="9">
    <source>
        <dbReference type="ARBA" id="ARBA00022889"/>
    </source>
</evidence>
<feature type="domain" description="Integrin beta subunit VWA" evidence="20">
    <location>
        <begin position="37"/>
        <end position="491"/>
    </location>
</feature>
<dbReference type="Gene3D" id="4.10.1240.30">
    <property type="match status" value="1"/>
</dbReference>
<feature type="disulfide bond" evidence="16">
    <location>
        <begin position="489"/>
        <end position="493"/>
    </location>
</feature>
<dbReference type="PANTHER" id="PTHR10082">
    <property type="entry name" value="INTEGRIN BETA SUBUNIT"/>
    <property type="match status" value="1"/>
</dbReference>
<dbReference type="GO" id="GO:0098609">
    <property type="term" value="P:cell-cell adhesion"/>
    <property type="evidence" value="ECO:0007669"/>
    <property type="project" value="TreeGrafter"/>
</dbReference>
<feature type="chain" id="PRO_5006881651" description="Integrin beta" evidence="19">
    <location>
        <begin position="18"/>
        <end position="836"/>
    </location>
</feature>
<evidence type="ECO:0000256" key="13">
    <source>
        <dbReference type="ARBA" id="ARBA00023157"/>
    </source>
</evidence>
<feature type="disulfide bond" evidence="16">
    <location>
        <begin position="652"/>
        <end position="666"/>
    </location>
</feature>
<dbReference type="Gene3D" id="1.20.5.100">
    <property type="entry name" value="Cytochrome c1, transmembrane anchor, C-terminal"/>
    <property type="match status" value="1"/>
</dbReference>
<dbReference type="EMBL" id="JYDW01000091">
    <property type="protein sequence ID" value="KRZ56568.1"/>
    <property type="molecule type" value="Genomic_DNA"/>
</dbReference>
<evidence type="ECO:0000256" key="6">
    <source>
        <dbReference type="ARBA" id="ARBA00022692"/>
    </source>
</evidence>
<evidence type="ECO:0000259" key="22">
    <source>
        <dbReference type="SMART" id="SM01242"/>
    </source>
</evidence>
<evidence type="ECO:0000256" key="2">
    <source>
        <dbReference type="ARBA" id="ARBA00007449"/>
    </source>
</evidence>
<evidence type="ECO:0000256" key="5">
    <source>
        <dbReference type="ARBA" id="ARBA00022553"/>
    </source>
</evidence>
<keyword evidence="14" id="KW-0675">Receptor</keyword>
<reference evidence="23 24" key="1">
    <citation type="submission" date="2015-05" db="EMBL/GenBank/DDBJ databases">
        <title>Evolution of Trichinella species and genotypes.</title>
        <authorList>
            <person name="Korhonen P.K."/>
            <person name="Edoardo P."/>
            <person name="Giuseppe L.R."/>
            <person name="Gasser R.B."/>
        </authorList>
    </citation>
    <scope>NUCLEOTIDE SEQUENCE [LARGE SCALE GENOMIC DNA]</scope>
    <source>
        <strain evidence="23">ISS10</strain>
    </source>
</reference>
<evidence type="ECO:0000256" key="11">
    <source>
        <dbReference type="ARBA" id="ARBA00023037"/>
    </source>
</evidence>
<keyword evidence="5" id="KW-0597">Phosphoprotein</keyword>
<comment type="caution">
    <text evidence="23">The sequence shown here is derived from an EMBL/GenBank/DDBJ whole genome shotgun (WGS) entry which is preliminary data.</text>
</comment>
<evidence type="ECO:0000256" key="15">
    <source>
        <dbReference type="ARBA" id="ARBA00023180"/>
    </source>
</evidence>
<dbReference type="Pfam" id="PF17205">
    <property type="entry name" value="PSI_integrin"/>
    <property type="match status" value="1"/>
</dbReference>
<dbReference type="Gene3D" id="3.30.1680.10">
    <property type="entry name" value="ligand-binding face of the semaphorins, domain 2"/>
    <property type="match status" value="1"/>
</dbReference>
<dbReference type="SMART" id="SM01241">
    <property type="entry name" value="Integrin_b_cyt"/>
    <property type="match status" value="1"/>
</dbReference>
<feature type="disulfide bond" evidence="16">
    <location>
        <begin position="38"/>
        <end position="48"/>
    </location>
</feature>
<dbReference type="InterPro" id="IPR057073">
    <property type="entry name" value="EGF_integrin_2"/>
</dbReference>
<feature type="disulfide bond" evidence="16">
    <location>
        <begin position="682"/>
        <end position="755"/>
    </location>
</feature>
<feature type="disulfide bond" evidence="16">
    <location>
        <begin position="204"/>
        <end position="207"/>
    </location>
</feature>
<evidence type="ECO:0000256" key="17">
    <source>
        <dbReference type="RuleBase" id="RU000633"/>
    </source>
</evidence>
<dbReference type="PROSITE" id="PS00243">
    <property type="entry name" value="I_EGF_1"/>
    <property type="match status" value="1"/>
</dbReference>
<comment type="subcellular location">
    <subcellularLocation>
        <location evidence="1 17">Cell membrane</location>
        <topology evidence="1 17">Single-pass type I membrane protein</topology>
    </subcellularLocation>
</comment>
<dbReference type="Proteomes" id="UP000054721">
    <property type="component" value="Unassembled WGS sequence"/>
</dbReference>
<dbReference type="GO" id="GO:0005178">
    <property type="term" value="F:integrin binding"/>
    <property type="evidence" value="ECO:0007669"/>
    <property type="project" value="TreeGrafter"/>
</dbReference>
<dbReference type="InterPro" id="IPR057243">
    <property type="entry name" value="Integrin_I-EGF_CS"/>
</dbReference>
<keyword evidence="4" id="KW-0245">EGF-like domain</keyword>
<keyword evidence="24" id="KW-1185">Reference proteome</keyword>
<dbReference type="GO" id="GO:0009986">
    <property type="term" value="C:cell surface"/>
    <property type="evidence" value="ECO:0007669"/>
    <property type="project" value="TreeGrafter"/>
</dbReference>
<feature type="disulfide bond" evidence="16">
    <location>
        <begin position="676"/>
        <end position="685"/>
    </location>
</feature>
<sequence length="836" mass="94305">MALWLAFVLFTVREVFAQSSSSSSSFPCHALSGENYTCEHCISQHPSCTWCTMPGFDENNRHSRCDTSERLLYNGCHDEFIENPKTEYYIARDEPLSNAGETEEESEAIQLKPQEILISMRPKDVVSFDVTFRQALDYPVDLYYLMDLSFSMADDKQKLTELGDLLSERMRKITKNFRLGFGSYVDKKVMPFVDARPERASRPCETCVDPYGFKNHMTLTKDTRRFAKEVNESAVSGNLDAPEGGFDAIMQALTCTDKIGWREKSRKMIVFSTDAGFHYAGDGRLGGLVVPNDGNCHLDNDGYYSVSTEFDYPSISQVYQKIRETQANMIFAVTEEQVPLYQRLRGALPEISASVGKLANDSSNVVELVQEQYDVCKKMNIINNNFQPRIIINNNHHRCVMYCRKFHKKLSWSTTSTLRRVFKFPTLQHAKGRKVMNRTNVCDGIKVGDTITFNLTLEVTQCTDQREFLIKIGPSGLSEVLLIRLNVLCDCDCSSKQLDSLSRAAEYCNYNGDLVCGVCQCHHNRVGRRCECEAPGMSTAALDMMCRKNNDTRAPICEGRGDCDCGRCVCYKRENINEVYSGQFCECDNFNCPRHKKKLCAGHGECVCQQCKCDPGWVGRACECPISQDSCIASNGKICNGRGVCECGVCKCFTDPEGIRYSGPTCEICPTCPTKCIEYKPCVMCQQFKTGPYNESMCAQCPFTVIPVDELPESNNTGVKCQFVDQADDCTFYFMYELDEDTNNVTVWVRKEKDCPPPVPVLAIVLGVIAGIVLIGLILLLIWKLLTIIHDRREYAKFEKERLMAKWDTGENPIFHPATTTFKNPAYGGNKLSNDL</sequence>
<evidence type="ECO:0000256" key="12">
    <source>
        <dbReference type="ARBA" id="ARBA00023136"/>
    </source>
</evidence>
<feature type="disulfide bond" evidence="16">
    <location>
        <begin position="608"/>
        <end position="639"/>
    </location>
</feature>
<feature type="domain" description="Integrin beta subunit cytoplasmic" evidence="21">
    <location>
        <begin position="784"/>
        <end position="830"/>
    </location>
</feature>
<dbReference type="GO" id="GO:0008305">
    <property type="term" value="C:integrin complex"/>
    <property type="evidence" value="ECO:0007669"/>
    <property type="project" value="TreeGrafter"/>
</dbReference>
<proteinExistence type="inferred from homology"/>
<dbReference type="PANTHER" id="PTHR10082:SF60">
    <property type="entry name" value="INTEGRIN BETA-PS"/>
    <property type="match status" value="1"/>
</dbReference>
<dbReference type="InterPro" id="IPR036465">
    <property type="entry name" value="vWFA_dom_sf"/>
</dbReference>
<dbReference type="InterPro" id="IPR036349">
    <property type="entry name" value="Integrin_bsu_tail_dom_sf"/>
</dbReference>
<evidence type="ECO:0000256" key="10">
    <source>
        <dbReference type="ARBA" id="ARBA00022989"/>
    </source>
</evidence>
<feature type="disulfide bond" evidence="16">
    <location>
        <begin position="624"/>
        <end position="631"/>
    </location>
</feature>
<evidence type="ECO:0000256" key="14">
    <source>
        <dbReference type="ARBA" id="ARBA00023170"/>
    </source>
</evidence>
<dbReference type="InterPro" id="IPR014836">
    <property type="entry name" value="Integrin_bsu_cyt_dom"/>
</dbReference>
<keyword evidence="15" id="KW-0325">Glycoprotein</keyword>
<dbReference type="InterPro" id="IPR033760">
    <property type="entry name" value="Integrin_beta_N"/>
</dbReference>
<dbReference type="STRING" id="6335.A0A0V1LAI2"/>
<evidence type="ECO:0000256" key="1">
    <source>
        <dbReference type="ARBA" id="ARBA00004251"/>
    </source>
</evidence>
<evidence type="ECO:0000256" key="19">
    <source>
        <dbReference type="SAM" id="SignalP"/>
    </source>
</evidence>
<feature type="disulfide bond" evidence="16">
    <location>
        <begin position="645"/>
        <end position="650"/>
    </location>
</feature>
<dbReference type="PROSITE" id="PS52047">
    <property type="entry name" value="I_EGF_2"/>
    <property type="match status" value="2"/>
</dbReference>
<feature type="disulfide bond" evidence="16">
    <location>
        <begin position="51"/>
        <end position="65"/>
    </location>
</feature>
<dbReference type="GO" id="GO:0033627">
    <property type="term" value="P:cell adhesion mediated by integrin"/>
    <property type="evidence" value="ECO:0007669"/>
    <property type="project" value="TreeGrafter"/>
</dbReference>
<feature type="disulfide bond" evidence="16">
    <location>
        <begin position="587"/>
        <end position="592"/>
    </location>
</feature>
<evidence type="ECO:0000256" key="4">
    <source>
        <dbReference type="ARBA" id="ARBA00022536"/>
    </source>
</evidence>
<evidence type="ECO:0000256" key="7">
    <source>
        <dbReference type="ARBA" id="ARBA00022729"/>
    </source>
</evidence>
<dbReference type="FunFam" id="2.10.25.10:FF:000043">
    <property type="entry name" value="Integrin beta"/>
    <property type="match status" value="1"/>
</dbReference>
<feature type="disulfide bond" evidence="16">
    <location>
        <begin position="669"/>
        <end position="672"/>
    </location>
</feature>
<name>A0A0V1LAI2_9BILA</name>
<dbReference type="Gene3D" id="2.60.40.1510">
    <property type="entry name" value="ntegrin, alpha v. Chain A, domain 3"/>
    <property type="match status" value="2"/>
</dbReference>
<dbReference type="FunFam" id="3.40.50.410:FF:000002">
    <property type="entry name" value="Integrin beta"/>
    <property type="match status" value="1"/>
</dbReference>
<feature type="disulfide bond" evidence="16">
    <location>
        <begin position="516"/>
        <end position="557"/>
    </location>
</feature>
<evidence type="ECO:0000313" key="23">
    <source>
        <dbReference type="EMBL" id="KRZ56568.1"/>
    </source>
</evidence>
<dbReference type="Pfam" id="PF08725">
    <property type="entry name" value="Integrin_b_cyt"/>
    <property type="match status" value="1"/>
</dbReference>
<evidence type="ECO:0000259" key="21">
    <source>
        <dbReference type="SMART" id="SM01241"/>
    </source>
</evidence>
<dbReference type="GO" id="GO:0005925">
    <property type="term" value="C:focal adhesion"/>
    <property type="evidence" value="ECO:0007669"/>
    <property type="project" value="TreeGrafter"/>
</dbReference>
<feature type="signal peptide" evidence="19">
    <location>
        <begin position="1"/>
        <end position="17"/>
    </location>
</feature>
<feature type="disulfide bond" evidence="16">
    <location>
        <begin position="41"/>
        <end position="76"/>
    </location>
</feature>
<dbReference type="SMART" id="SM00187">
    <property type="entry name" value="INB"/>
    <property type="match status" value="1"/>
</dbReference>
<feature type="disulfide bond" evidence="16">
    <location>
        <begin position="521"/>
        <end position="530"/>
    </location>
</feature>
<dbReference type="InterPro" id="IPR012896">
    <property type="entry name" value="Integrin_bsu_tail"/>
</dbReference>
<dbReference type="InterPro" id="IPR032695">
    <property type="entry name" value="Integrin_dom_sf"/>
</dbReference>
<keyword evidence="9 17" id="KW-0130">Cell adhesion</keyword>
<evidence type="ECO:0000256" key="18">
    <source>
        <dbReference type="SAM" id="Phobius"/>
    </source>
</evidence>
<keyword evidence="13 16" id="KW-1015">Disulfide bond</keyword>
<feature type="disulfide bond" evidence="16">
    <location>
        <begin position="606"/>
        <end position="611"/>
    </location>
</feature>
<dbReference type="PIRSF" id="PIRSF002512">
    <property type="entry name" value="Integrin_B"/>
    <property type="match status" value="1"/>
</dbReference>
<feature type="disulfide bond" evidence="16">
    <location>
        <begin position="565"/>
        <end position="600"/>
    </location>
</feature>
<dbReference type="SMART" id="SM01242">
    <property type="entry name" value="Integrin_B_tail"/>
    <property type="match status" value="1"/>
</dbReference>
<accession>A0A0V1LAI2</accession>
<dbReference type="PRINTS" id="PR01186">
    <property type="entry name" value="INTEGRINB"/>
</dbReference>
<dbReference type="SUPFAM" id="SSF103575">
    <property type="entry name" value="Plexin repeat"/>
    <property type="match status" value="1"/>
</dbReference>
<gene>
    <name evidence="23" type="primary">pat-3</name>
    <name evidence="23" type="ORF">T02_388</name>
</gene>
<keyword evidence="12 18" id="KW-0472">Membrane</keyword>
<evidence type="ECO:0000313" key="24">
    <source>
        <dbReference type="Proteomes" id="UP000054721"/>
    </source>
</evidence>
<dbReference type="InterPro" id="IPR015812">
    <property type="entry name" value="Integrin_bsu"/>
</dbReference>
<evidence type="ECO:0000259" key="20">
    <source>
        <dbReference type="SMART" id="SM00187"/>
    </source>
</evidence>
<dbReference type="Gene3D" id="2.10.25.10">
    <property type="entry name" value="Laminin"/>
    <property type="match status" value="3"/>
</dbReference>
<evidence type="ECO:0000256" key="16">
    <source>
        <dbReference type="PIRSR" id="PIRSR002512-1"/>
    </source>
</evidence>
<dbReference type="FunFam" id="2.10.25.10:FF:000155">
    <property type="entry name" value="Integrin beta"/>
    <property type="match status" value="1"/>
</dbReference>
<feature type="transmembrane region" description="Helical" evidence="18">
    <location>
        <begin position="761"/>
        <end position="783"/>
    </location>
</feature>
<dbReference type="Gene3D" id="3.40.50.410">
    <property type="entry name" value="von Willebrand factor, type A domain"/>
    <property type="match status" value="1"/>
</dbReference>
<feature type="disulfide bond" evidence="16">
    <location>
        <begin position="532"/>
        <end position="546"/>
    </location>
</feature>
<feature type="disulfide bond" evidence="16">
    <location>
        <begin position="570"/>
        <end position="585"/>
    </location>
</feature>
<dbReference type="SUPFAM" id="SSF69179">
    <property type="entry name" value="Integrin domains"/>
    <property type="match status" value="1"/>
</dbReference>
<dbReference type="GO" id="GO:0007160">
    <property type="term" value="P:cell-matrix adhesion"/>
    <property type="evidence" value="ECO:0007669"/>
    <property type="project" value="TreeGrafter"/>
</dbReference>
<dbReference type="SUPFAM" id="SSF57196">
    <property type="entry name" value="EGF/Laminin"/>
    <property type="match status" value="2"/>
</dbReference>
<dbReference type="OrthoDB" id="410592at2759"/>
<dbReference type="FunFam" id="1.20.5.100:FF:000002">
    <property type="entry name" value="Integrin beta"/>
    <property type="match status" value="1"/>
</dbReference>
<keyword evidence="6 17" id="KW-0812">Transmembrane</keyword>
<evidence type="ECO:0000256" key="8">
    <source>
        <dbReference type="ARBA" id="ARBA00022737"/>
    </source>
</evidence>
<evidence type="ECO:0000256" key="3">
    <source>
        <dbReference type="ARBA" id="ARBA00022475"/>
    </source>
</evidence>
<keyword evidence="11 17" id="KW-0401">Integrin</keyword>